<evidence type="ECO:0000256" key="2">
    <source>
        <dbReference type="ARBA" id="ARBA00022977"/>
    </source>
</evidence>
<dbReference type="Gene3D" id="3.20.20.70">
    <property type="entry name" value="Aldolase class I"/>
    <property type="match status" value="1"/>
</dbReference>
<protein>
    <submittedName>
        <fullName evidence="4">Thiamine phosphate synthase</fullName>
        <ecNumber evidence="4">2.5.1.3</ecNumber>
    </submittedName>
</protein>
<evidence type="ECO:0000259" key="3">
    <source>
        <dbReference type="Pfam" id="PF02581"/>
    </source>
</evidence>
<keyword evidence="5" id="KW-1185">Reference proteome</keyword>
<dbReference type="RefSeq" id="WP_169249032.1">
    <property type="nucleotide sequence ID" value="NZ_SPMZ01000031.1"/>
</dbReference>
<dbReference type="CDD" id="cd00564">
    <property type="entry name" value="TMP_TenI"/>
    <property type="match status" value="1"/>
</dbReference>
<dbReference type="InterPro" id="IPR036206">
    <property type="entry name" value="ThiamineP_synth_sf"/>
</dbReference>
<reference evidence="4 5" key="1">
    <citation type="submission" date="2019-03" db="EMBL/GenBank/DDBJ databases">
        <title>Metabolic reconstructions from genomes of highly enriched 'Candidatus Accumulibacter' and 'Candidatus Competibacter' bioreactor populations.</title>
        <authorList>
            <person name="Annavajhala M.K."/>
            <person name="Welles L."/>
            <person name="Abbas B."/>
            <person name="Sorokin D."/>
            <person name="Park H."/>
            <person name="Van Loosdrecht M."/>
            <person name="Chandran K."/>
        </authorList>
    </citation>
    <scope>NUCLEOTIDE SEQUENCE [LARGE SCALE GENOMIC DNA]</scope>
    <source>
        <strain evidence="4 5">SBR_G</strain>
    </source>
</reference>
<evidence type="ECO:0000256" key="1">
    <source>
        <dbReference type="ARBA" id="ARBA00004948"/>
    </source>
</evidence>
<proteinExistence type="predicted"/>
<organism evidence="4 5">
    <name type="scientific">Candidatus Competibacter phosphatis</name>
    <dbReference type="NCBI Taxonomy" id="221280"/>
    <lineage>
        <taxon>Bacteria</taxon>
        <taxon>Pseudomonadati</taxon>
        <taxon>Pseudomonadota</taxon>
        <taxon>Gammaproteobacteria</taxon>
        <taxon>Candidatus Competibacteraceae</taxon>
        <taxon>Candidatus Competibacter</taxon>
    </lineage>
</organism>
<dbReference type="SUPFAM" id="SSF51391">
    <property type="entry name" value="Thiamin phosphate synthase"/>
    <property type="match status" value="1"/>
</dbReference>
<dbReference type="PANTHER" id="PTHR20857">
    <property type="entry name" value="THIAMINE-PHOSPHATE PYROPHOSPHORYLASE"/>
    <property type="match status" value="1"/>
</dbReference>
<accession>A0ABX1TPC7</accession>
<evidence type="ECO:0000313" key="4">
    <source>
        <dbReference type="EMBL" id="NMQ19770.1"/>
    </source>
</evidence>
<keyword evidence="4" id="KW-0808">Transferase</keyword>
<dbReference type="PANTHER" id="PTHR20857:SF15">
    <property type="entry name" value="THIAMINE-PHOSPHATE SYNTHASE"/>
    <property type="match status" value="1"/>
</dbReference>
<keyword evidence="2" id="KW-0784">Thiamine biosynthesis</keyword>
<dbReference type="GO" id="GO:0004789">
    <property type="term" value="F:thiamine-phosphate diphosphorylase activity"/>
    <property type="evidence" value="ECO:0007669"/>
    <property type="project" value="UniProtKB-EC"/>
</dbReference>
<dbReference type="Pfam" id="PF02581">
    <property type="entry name" value="TMP-TENI"/>
    <property type="match status" value="1"/>
</dbReference>
<sequence>MKTHGVHGFYPVVDDVRWVRRFLPLGVRTIQLRIKEQPESEVRRQIREALAITADYDDCQMIVNDYWREAIQEGAAWLHLGQEDWAGADRAAIRAAGIKLGISTHSPEELTNALDAKPDYVALGPIYETTLKKMPWSPQGLDRIGEWKTRFGGPLVAIGGITLERAPAVLAAGADSIAVVSDVLRAPDPDGRVRVWLDLFREAAGRA</sequence>
<dbReference type="InterPro" id="IPR022998">
    <property type="entry name" value="ThiamineP_synth_TenI"/>
</dbReference>
<feature type="domain" description="Thiamine phosphate synthase/TenI" evidence="3">
    <location>
        <begin position="15"/>
        <end position="183"/>
    </location>
</feature>
<dbReference type="Proteomes" id="UP000760480">
    <property type="component" value="Unassembled WGS sequence"/>
</dbReference>
<evidence type="ECO:0000313" key="5">
    <source>
        <dbReference type="Proteomes" id="UP000760480"/>
    </source>
</evidence>
<dbReference type="EMBL" id="SPMZ01000031">
    <property type="protein sequence ID" value="NMQ19770.1"/>
    <property type="molecule type" value="Genomic_DNA"/>
</dbReference>
<gene>
    <name evidence="4" type="ORF">E4P82_11515</name>
</gene>
<name>A0ABX1TPC7_9GAMM</name>
<dbReference type="EC" id="2.5.1.3" evidence="4"/>
<comment type="caution">
    <text evidence="4">The sequence shown here is derived from an EMBL/GenBank/DDBJ whole genome shotgun (WGS) entry which is preliminary data.</text>
</comment>
<comment type="pathway">
    <text evidence="1">Cofactor biosynthesis; thiamine diphosphate biosynthesis.</text>
</comment>
<dbReference type="NCBIfam" id="NF000734">
    <property type="entry name" value="PRK00043.1-5"/>
    <property type="match status" value="1"/>
</dbReference>
<dbReference type="InterPro" id="IPR013785">
    <property type="entry name" value="Aldolase_TIM"/>
</dbReference>